<dbReference type="InterPro" id="IPR050491">
    <property type="entry name" value="AmpC-like"/>
</dbReference>
<dbReference type="InterPro" id="IPR012338">
    <property type="entry name" value="Beta-lactam/transpept-like"/>
</dbReference>
<dbReference type="Gene3D" id="3.40.710.10">
    <property type="entry name" value="DD-peptidase/beta-lactamase superfamily"/>
    <property type="match status" value="1"/>
</dbReference>
<feature type="domain" description="Beta-lactamase-related" evidence="2">
    <location>
        <begin position="48"/>
        <end position="371"/>
    </location>
</feature>
<evidence type="ECO:0000313" key="4">
    <source>
        <dbReference type="Proteomes" id="UP000664781"/>
    </source>
</evidence>
<evidence type="ECO:0000313" key="3">
    <source>
        <dbReference type="EMBL" id="MBO0656278.1"/>
    </source>
</evidence>
<protein>
    <submittedName>
        <fullName evidence="3">Beta-lactamase family protein</fullName>
    </submittedName>
</protein>
<dbReference type="PANTHER" id="PTHR46825:SF7">
    <property type="entry name" value="D-ALANYL-D-ALANINE CARBOXYPEPTIDASE"/>
    <property type="match status" value="1"/>
</dbReference>
<sequence>MSKYTSRMRGRLVALTAALAVAGGVLAAGPASAATPAGETASRTATQQALDGLVAAGMPGVGAEIRTSASSWFGKSGYADTYTKQRRTTADHFRAGSITKTFVATTLLQLESEGRLRLDDSVERWLPGVVQGNGYDGNKISVRQLLNHTSGIHDMVSTEEWDTAMNGSGFYRHRYDVMTPQDIVAIGLSQKPDFEPGKGWSYSNTGFVLAGMVIEKVTGNSYASEIDRRIVKPLGLTETRFPGTDPALPGTHPVGYSKLFFSTPVKEIYDATYYRPSWSGATGEIVSTSGDLNRFYAALMQGRVLPAAQLNEMLTTVPTGQHFGYGLGIMSRALSCGTTVWGHDGVVWGSLSGAATTRDGNTALAFNINGDWLQQSAPFENVFEGAFCGTTAPTAARASLGPVNR</sequence>
<dbReference type="Proteomes" id="UP000664781">
    <property type="component" value="Unassembled WGS sequence"/>
</dbReference>
<proteinExistence type="predicted"/>
<organism evidence="3 4">
    <name type="scientific">Streptomyces triculaminicus</name>
    <dbReference type="NCBI Taxonomy" id="2816232"/>
    <lineage>
        <taxon>Bacteria</taxon>
        <taxon>Bacillati</taxon>
        <taxon>Actinomycetota</taxon>
        <taxon>Actinomycetes</taxon>
        <taxon>Kitasatosporales</taxon>
        <taxon>Streptomycetaceae</taxon>
        <taxon>Streptomyces</taxon>
    </lineage>
</organism>
<name>A0A939JR57_9ACTN</name>
<keyword evidence="1" id="KW-0732">Signal</keyword>
<comment type="caution">
    <text evidence="3">The sequence shown here is derived from an EMBL/GenBank/DDBJ whole genome shotgun (WGS) entry which is preliminary data.</text>
</comment>
<dbReference type="PANTHER" id="PTHR46825">
    <property type="entry name" value="D-ALANYL-D-ALANINE-CARBOXYPEPTIDASE/ENDOPEPTIDASE AMPH"/>
    <property type="match status" value="1"/>
</dbReference>
<reference evidence="3" key="1">
    <citation type="submission" date="2021-03" db="EMBL/GenBank/DDBJ databases">
        <title>Streptomyces strains.</title>
        <authorList>
            <person name="Lund M.B."/>
            <person name="Toerring T."/>
        </authorList>
    </citation>
    <scope>NUCLEOTIDE SEQUENCE</scope>
    <source>
        <strain evidence="3">JCM 4242</strain>
    </source>
</reference>
<dbReference type="AlphaFoldDB" id="A0A939JR57"/>
<dbReference type="InterPro" id="IPR001466">
    <property type="entry name" value="Beta-lactam-related"/>
</dbReference>
<accession>A0A939JR57</accession>
<keyword evidence="4" id="KW-1185">Reference proteome</keyword>
<gene>
    <name evidence="3" type="ORF">J1792_26945</name>
</gene>
<dbReference type="RefSeq" id="WP_207248373.1">
    <property type="nucleotide sequence ID" value="NZ_JAFMOF010000004.1"/>
</dbReference>
<evidence type="ECO:0000259" key="2">
    <source>
        <dbReference type="Pfam" id="PF00144"/>
    </source>
</evidence>
<dbReference type="SUPFAM" id="SSF56601">
    <property type="entry name" value="beta-lactamase/transpeptidase-like"/>
    <property type="match status" value="1"/>
</dbReference>
<dbReference type="Pfam" id="PF00144">
    <property type="entry name" value="Beta-lactamase"/>
    <property type="match status" value="1"/>
</dbReference>
<feature type="chain" id="PRO_5038094747" evidence="1">
    <location>
        <begin position="34"/>
        <end position="405"/>
    </location>
</feature>
<feature type="signal peptide" evidence="1">
    <location>
        <begin position="1"/>
        <end position="33"/>
    </location>
</feature>
<evidence type="ECO:0000256" key="1">
    <source>
        <dbReference type="SAM" id="SignalP"/>
    </source>
</evidence>
<dbReference type="EMBL" id="JAFMOF010000004">
    <property type="protein sequence ID" value="MBO0656278.1"/>
    <property type="molecule type" value="Genomic_DNA"/>
</dbReference>